<dbReference type="EMBL" id="GBRH01228506">
    <property type="protein sequence ID" value="JAD69389.1"/>
    <property type="molecule type" value="Transcribed_RNA"/>
</dbReference>
<dbReference type="AlphaFoldDB" id="A0A0A9BZ96"/>
<name>A0A0A9BZ96_ARUDO</name>
<reference evidence="2" key="1">
    <citation type="submission" date="2014-09" db="EMBL/GenBank/DDBJ databases">
        <authorList>
            <person name="Magalhaes I.L.F."/>
            <person name="Oliveira U."/>
            <person name="Santos F.R."/>
            <person name="Vidigal T.H.D.A."/>
            <person name="Brescovit A.D."/>
            <person name="Santos A.J."/>
        </authorList>
    </citation>
    <scope>NUCLEOTIDE SEQUENCE</scope>
    <source>
        <tissue evidence="2">Shoot tissue taken approximately 20 cm above the soil surface</tissue>
    </source>
</reference>
<reference evidence="2" key="2">
    <citation type="journal article" date="2015" name="Data Brief">
        <title>Shoot transcriptome of the giant reed, Arundo donax.</title>
        <authorList>
            <person name="Barrero R.A."/>
            <person name="Guerrero F.D."/>
            <person name="Moolhuijzen P."/>
            <person name="Goolsby J.A."/>
            <person name="Tidwell J."/>
            <person name="Bellgard S.E."/>
            <person name="Bellgard M.I."/>
        </authorList>
    </citation>
    <scope>NUCLEOTIDE SEQUENCE</scope>
    <source>
        <tissue evidence="2">Shoot tissue taken approximately 20 cm above the soil surface</tissue>
    </source>
</reference>
<organism evidence="2">
    <name type="scientific">Arundo donax</name>
    <name type="common">Giant reed</name>
    <name type="synonym">Donax arundinaceus</name>
    <dbReference type="NCBI Taxonomy" id="35708"/>
    <lineage>
        <taxon>Eukaryota</taxon>
        <taxon>Viridiplantae</taxon>
        <taxon>Streptophyta</taxon>
        <taxon>Embryophyta</taxon>
        <taxon>Tracheophyta</taxon>
        <taxon>Spermatophyta</taxon>
        <taxon>Magnoliopsida</taxon>
        <taxon>Liliopsida</taxon>
        <taxon>Poales</taxon>
        <taxon>Poaceae</taxon>
        <taxon>PACMAD clade</taxon>
        <taxon>Arundinoideae</taxon>
        <taxon>Arundineae</taxon>
        <taxon>Arundo</taxon>
    </lineage>
</organism>
<feature type="region of interest" description="Disordered" evidence="1">
    <location>
        <begin position="1"/>
        <end position="25"/>
    </location>
</feature>
<feature type="compositionally biased region" description="Basic residues" evidence="1">
    <location>
        <begin position="8"/>
        <end position="17"/>
    </location>
</feature>
<sequence length="25" mass="2903">MNSTGFTGKHKYRRGPVKPKIAENW</sequence>
<proteinExistence type="predicted"/>
<protein>
    <submittedName>
        <fullName evidence="2">Uncharacterized protein</fullName>
    </submittedName>
</protein>
<accession>A0A0A9BZ96</accession>
<evidence type="ECO:0000256" key="1">
    <source>
        <dbReference type="SAM" id="MobiDB-lite"/>
    </source>
</evidence>
<evidence type="ECO:0000313" key="2">
    <source>
        <dbReference type="EMBL" id="JAD69389.1"/>
    </source>
</evidence>